<proteinExistence type="predicted"/>
<dbReference type="InterPro" id="IPR050109">
    <property type="entry name" value="HTH-type_TetR-like_transc_reg"/>
</dbReference>
<dbReference type="AlphaFoldDB" id="A0A8J4A3X5"/>
<feature type="domain" description="HTH tetR-type" evidence="3">
    <location>
        <begin position="1"/>
        <end position="61"/>
    </location>
</feature>
<organism evidence="4 5">
    <name type="scientific">Virgisporangium ochraceum</name>
    <dbReference type="NCBI Taxonomy" id="65505"/>
    <lineage>
        <taxon>Bacteria</taxon>
        <taxon>Bacillati</taxon>
        <taxon>Actinomycetota</taxon>
        <taxon>Actinomycetes</taxon>
        <taxon>Micromonosporales</taxon>
        <taxon>Micromonosporaceae</taxon>
        <taxon>Virgisporangium</taxon>
    </lineage>
</organism>
<keyword evidence="1 2" id="KW-0238">DNA-binding</keyword>
<dbReference type="GO" id="GO:0003700">
    <property type="term" value="F:DNA-binding transcription factor activity"/>
    <property type="evidence" value="ECO:0007669"/>
    <property type="project" value="TreeGrafter"/>
</dbReference>
<feature type="DNA-binding region" description="H-T-H motif" evidence="2">
    <location>
        <begin position="24"/>
        <end position="43"/>
    </location>
</feature>
<protein>
    <submittedName>
        <fullName evidence="4">TetR family transcriptional regulator</fullName>
    </submittedName>
</protein>
<dbReference type="Proteomes" id="UP000635606">
    <property type="component" value="Unassembled WGS sequence"/>
</dbReference>
<gene>
    <name evidence="4" type="ORF">Voc01_086950</name>
</gene>
<dbReference type="GO" id="GO:0000976">
    <property type="term" value="F:transcription cis-regulatory region binding"/>
    <property type="evidence" value="ECO:0007669"/>
    <property type="project" value="TreeGrafter"/>
</dbReference>
<accession>A0A8J4A3X5</accession>
<dbReference type="Pfam" id="PF00440">
    <property type="entry name" value="TetR_N"/>
    <property type="match status" value="1"/>
</dbReference>
<dbReference type="SUPFAM" id="SSF48498">
    <property type="entry name" value="Tetracyclin repressor-like, C-terminal domain"/>
    <property type="match status" value="1"/>
</dbReference>
<dbReference type="InterPro" id="IPR001647">
    <property type="entry name" value="HTH_TetR"/>
</dbReference>
<dbReference type="Gene3D" id="1.10.357.10">
    <property type="entry name" value="Tetracycline Repressor, domain 2"/>
    <property type="match status" value="1"/>
</dbReference>
<keyword evidence="5" id="KW-1185">Reference proteome</keyword>
<dbReference type="PANTHER" id="PTHR30055:SF200">
    <property type="entry name" value="HTH-TYPE TRANSCRIPTIONAL REPRESSOR BDCR"/>
    <property type="match status" value="1"/>
</dbReference>
<name>A0A8J4A3X5_9ACTN</name>
<evidence type="ECO:0000256" key="2">
    <source>
        <dbReference type="PROSITE-ProRule" id="PRU00335"/>
    </source>
</evidence>
<dbReference type="PANTHER" id="PTHR30055">
    <property type="entry name" value="HTH-TYPE TRANSCRIPTIONAL REGULATOR RUTR"/>
    <property type="match status" value="1"/>
</dbReference>
<dbReference type="Pfam" id="PF17932">
    <property type="entry name" value="TetR_C_24"/>
    <property type="match status" value="1"/>
</dbReference>
<reference evidence="4" key="1">
    <citation type="submission" date="2021-01" db="EMBL/GenBank/DDBJ databases">
        <title>Whole genome shotgun sequence of Virgisporangium ochraceum NBRC 16418.</title>
        <authorList>
            <person name="Komaki H."/>
            <person name="Tamura T."/>
        </authorList>
    </citation>
    <scope>NUCLEOTIDE SEQUENCE</scope>
    <source>
        <strain evidence="4">NBRC 16418</strain>
    </source>
</reference>
<dbReference type="PROSITE" id="PS50977">
    <property type="entry name" value="HTH_TETR_2"/>
    <property type="match status" value="1"/>
</dbReference>
<dbReference type="SUPFAM" id="SSF46689">
    <property type="entry name" value="Homeodomain-like"/>
    <property type="match status" value="1"/>
</dbReference>
<dbReference type="InterPro" id="IPR009057">
    <property type="entry name" value="Homeodomain-like_sf"/>
</dbReference>
<evidence type="ECO:0000256" key="1">
    <source>
        <dbReference type="ARBA" id="ARBA00023125"/>
    </source>
</evidence>
<evidence type="ECO:0000259" key="3">
    <source>
        <dbReference type="PROSITE" id="PS50977"/>
    </source>
</evidence>
<sequence length="222" mass="23660">MTGVDAVRQAAVSLFARQGYAGTGIRELGRAVGLTSATLYHYAGAKEDLLAGVMRDALAELLRSARDAVDGPGVPDGPAVQLARLVAVHVGFSAVNPQTTRVTDHEVRALSPATRAELVGMRDDYEAMFARVLDRGARTAVFALTDVRLARLGLLGMCNGVANWYQSGGRVDLETLQERFIEFTCRMVGTPVLHLADLGPLAPPVRLACEPPTSTTSREESA</sequence>
<dbReference type="EMBL" id="BOPH01000125">
    <property type="protein sequence ID" value="GIJ73778.1"/>
    <property type="molecule type" value="Genomic_DNA"/>
</dbReference>
<dbReference type="InterPro" id="IPR041490">
    <property type="entry name" value="KstR2_TetR_C"/>
</dbReference>
<dbReference type="InterPro" id="IPR036271">
    <property type="entry name" value="Tet_transcr_reg_TetR-rel_C_sf"/>
</dbReference>
<dbReference type="RefSeq" id="WP_203933602.1">
    <property type="nucleotide sequence ID" value="NZ_BOPH01000125.1"/>
</dbReference>
<dbReference type="PRINTS" id="PR00455">
    <property type="entry name" value="HTHTETR"/>
</dbReference>
<evidence type="ECO:0000313" key="4">
    <source>
        <dbReference type="EMBL" id="GIJ73778.1"/>
    </source>
</evidence>
<evidence type="ECO:0000313" key="5">
    <source>
        <dbReference type="Proteomes" id="UP000635606"/>
    </source>
</evidence>
<comment type="caution">
    <text evidence="4">The sequence shown here is derived from an EMBL/GenBank/DDBJ whole genome shotgun (WGS) entry which is preliminary data.</text>
</comment>